<protein>
    <submittedName>
        <fullName evidence="1">Fatty acid synthase alpha subunit Lsd1</fullName>
        <ecNumber evidence="1">2.3.1.86</ecNumber>
    </submittedName>
</protein>
<dbReference type="EC" id="2.3.1.86" evidence="1"/>
<evidence type="ECO:0000313" key="1">
    <source>
        <dbReference type="EMBL" id="KAJ2787636.1"/>
    </source>
</evidence>
<sequence>MVAVDPSRLGSGVDESVLTLVIGAICEHSGGLLEVVNYNVRGSQYVVAGTLHQLAVLRLVLDAISKQGAPIDDNLHLRLSLVVGDILANPVDSTPVRGRATIPLPGIDVPFHSSQLLPGVDEFRALLQDKIRPENIDYSVLHLRYIPNVTAVPFEVSREYFSLVHSITQSPVAASVLDSWTDAAVNEPSEVTRLAAILLIEFLAYQFALPVLWIDTQDVLLGKLGVRRVVEVGVSSILSDMAAKTLRSEEALIGKHVEILHIDRDRDAIYYTQPREGVPELTTSALPVQLEQPTLPTITSVVEPAVSTPQLSVTVAALADVPLQALDVVHALVTHKLKRLLADVSTLKSIKTLVDGKSTLQNEIVGDLHKEFGSKVPDKAEELSLQDLAAAIGAFGGGLGKHTQAQLARLFGNKMPGGFSLSSTRSVLQSVYGLSLQRQDALLLVALTMEPSSRLSGDAEAKTWLGTVAEAYAAKAGISYAAASAGGGPSGQAGAPVISSAEMEKMQQKQHEHIRQQIQVLARHAGMDLQESARLAKKEQAIAVEAQTKLDGFLTEFGDELLYGAQPLFDARKARHFDSSWNWARQEAYELIQQVITNCASGSPSAPTSIDDAALQRLKNCSSSGLLQMLAGSLSILQAANDDSLEPAIRLVSELHSACEQALNQPPVYRELSAPTGPHVDIGTDGTVAYSEVPRPDEPSFVEYVEHMRQPAAPDMPSFVHLKKQPVGRTWTYCSELSATYYEGLSEICGSGLSFADKTALVTGCGRGSIGAELVCGLLSGGAKVIATTSSFSRRTTLFFEDMYRTHGARGSELIVVPFNQGSTGDIKQLVDYIYRDSGAAKGLGWDLDYVIPFAAVSDIGSLATNLGSHSEFSQRVLLTNVMRLLGGIKGTKEQLGYETRPSLVILPLSPNHGTFGGDGLYGECKIGLETAFNRWKSESWQDYLSIAGAVIGWTRGTGLMSGNNMVAQAIEKLGVRTFSTREMAFNILGLLHSGIRDMAYSQPIWADLNGGMGCIADIGGVVGKARQEIQRESRLLKTLSREAMLDRAAQRPEPVVSVVATQDAAPLAKHSHHFPAPRHYTQLEHLRHLQGMVNLDKVVVVTGYGE</sequence>
<comment type="caution">
    <text evidence="1">The sequence shown here is derived from an EMBL/GenBank/DDBJ whole genome shotgun (WGS) entry which is preliminary data.</text>
</comment>
<keyword evidence="1" id="KW-0012">Acyltransferase</keyword>
<organism evidence="1 2">
    <name type="scientific">Coemansia linderi</name>
    <dbReference type="NCBI Taxonomy" id="2663919"/>
    <lineage>
        <taxon>Eukaryota</taxon>
        <taxon>Fungi</taxon>
        <taxon>Fungi incertae sedis</taxon>
        <taxon>Zoopagomycota</taxon>
        <taxon>Kickxellomycotina</taxon>
        <taxon>Kickxellomycetes</taxon>
        <taxon>Kickxellales</taxon>
        <taxon>Kickxellaceae</taxon>
        <taxon>Coemansia</taxon>
    </lineage>
</organism>
<name>A0ACC1KCZ0_9FUNG</name>
<dbReference type="EMBL" id="JANBUK010000953">
    <property type="protein sequence ID" value="KAJ2787636.1"/>
    <property type="molecule type" value="Genomic_DNA"/>
</dbReference>
<keyword evidence="1" id="KW-0808">Transferase</keyword>
<proteinExistence type="predicted"/>
<feature type="non-terminal residue" evidence="1">
    <location>
        <position position="1107"/>
    </location>
</feature>
<reference evidence="1" key="1">
    <citation type="submission" date="2022-07" db="EMBL/GenBank/DDBJ databases">
        <title>Phylogenomic reconstructions and comparative analyses of Kickxellomycotina fungi.</title>
        <authorList>
            <person name="Reynolds N.K."/>
            <person name="Stajich J.E."/>
            <person name="Barry K."/>
            <person name="Grigoriev I.V."/>
            <person name="Crous P."/>
            <person name="Smith M.E."/>
        </authorList>
    </citation>
    <scope>NUCLEOTIDE SEQUENCE</scope>
    <source>
        <strain evidence="1">BCRC 34191</strain>
    </source>
</reference>
<accession>A0ACC1KCZ0</accession>
<gene>
    <name evidence="1" type="primary">fas2_6</name>
    <name evidence="1" type="ORF">GGI18_003110</name>
</gene>
<evidence type="ECO:0000313" key="2">
    <source>
        <dbReference type="Proteomes" id="UP001140066"/>
    </source>
</evidence>
<dbReference type="Proteomes" id="UP001140066">
    <property type="component" value="Unassembled WGS sequence"/>
</dbReference>
<keyword evidence="2" id="KW-1185">Reference proteome</keyword>